<accession>A0A7T1F259</accession>
<dbReference type="InterPro" id="IPR052170">
    <property type="entry name" value="M29_Exopeptidase"/>
</dbReference>
<dbReference type="KEGG" id="alam:RT761_00900"/>
<dbReference type="PANTHER" id="PTHR34448:SF1">
    <property type="entry name" value="BLL6088 PROTEIN"/>
    <property type="match status" value="1"/>
</dbReference>
<dbReference type="Proteomes" id="UP000594463">
    <property type="component" value="Chromosome"/>
</dbReference>
<evidence type="ECO:0000313" key="3">
    <source>
        <dbReference type="Proteomes" id="UP000594463"/>
    </source>
</evidence>
<reference evidence="2 3" key="1">
    <citation type="journal article" date="2021" name="Nat. Commun.">
        <title>Isolation of a member of the candidate phylum Atribacteria reveals a unique cell membrane structure.</title>
        <authorList>
            <person name="Taiki K."/>
            <person name="Nobu M.K."/>
            <person name="Kusada H."/>
            <person name="Meng X.-Y."/>
            <person name="Hosoki N."/>
            <person name="Uematsu K."/>
            <person name="Yoshioka H."/>
            <person name="Kamagata Y."/>
            <person name="Tamaki H."/>
        </authorList>
    </citation>
    <scope>NUCLEOTIDE SEQUENCE [LARGE SCALE GENOMIC DNA]</scope>
    <source>
        <strain evidence="2 3">RT761</strain>
    </source>
</reference>
<dbReference type="Pfam" id="PF26233">
    <property type="entry name" value="NicX"/>
    <property type="match status" value="1"/>
</dbReference>
<proteinExistence type="predicted"/>
<dbReference type="InterPro" id="IPR058739">
    <property type="entry name" value="NicX"/>
</dbReference>
<keyword evidence="2" id="KW-0223">Dioxygenase</keyword>
<keyword evidence="3" id="KW-1185">Reference proteome</keyword>
<dbReference type="GO" id="GO:0046872">
    <property type="term" value="F:metal ion binding"/>
    <property type="evidence" value="ECO:0007669"/>
    <property type="project" value="UniProtKB-KW"/>
</dbReference>
<dbReference type="GO" id="GO:0047075">
    <property type="term" value="F:2,5-dihydroxypyridine 5,6-dioxygenase activity"/>
    <property type="evidence" value="ECO:0007669"/>
    <property type="project" value="UniProtKB-EC"/>
</dbReference>
<sequence>MLPKLYEYELGKAADILVNELFKLKEDETFVITADTESDSRVVDATARAAFAAGAKPMVVWTPSPLGVGKAADPMLPQKALTAVLKEADAWAEFNNQWLLYSTPYDIAVQENPQLRHMCLVGMNVDMMIRCIGRVDYPTLKELEEKLAEKTRKAKKVRMTTPAGEDVSFENDSNHPVNCELGYADTPGSHMMSGQVAWTPKLETINGIIVFDGSVVPPLGLLKQPIHLHIEKGVIVKVEGGSQAAEYEAWMKSFNHPRMNALAHVCYGFNPGAKLTGDILEDERVWGCTEWGIGNIGAILLPPNGIPAPSHSDGICLNTSVWLDGTLIIDKGQIIDPELKSLAQKLGKS</sequence>
<evidence type="ECO:0000256" key="1">
    <source>
        <dbReference type="ARBA" id="ARBA00022723"/>
    </source>
</evidence>
<gene>
    <name evidence="2" type="primary">nicX_2</name>
    <name evidence="2" type="ORF">RT761_00900</name>
</gene>
<organism evidence="2 3">
    <name type="scientific">Atribacter laminatus</name>
    <dbReference type="NCBI Taxonomy" id="2847778"/>
    <lineage>
        <taxon>Bacteria</taxon>
        <taxon>Pseudomonadati</taxon>
        <taxon>Atribacterota</taxon>
        <taxon>Atribacteria</taxon>
        <taxon>Atribacterales</taxon>
        <taxon>Atribacteraceae</taxon>
        <taxon>Atribacter</taxon>
    </lineage>
</organism>
<dbReference type="EMBL" id="CP065383">
    <property type="protein sequence ID" value="QPM67688.1"/>
    <property type="molecule type" value="Genomic_DNA"/>
</dbReference>
<dbReference type="EC" id="1.13.11.9" evidence="2"/>
<dbReference type="PANTHER" id="PTHR34448">
    <property type="entry name" value="AMINOPEPTIDASE"/>
    <property type="match status" value="1"/>
</dbReference>
<keyword evidence="1" id="KW-0479">Metal-binding</keyword>
<name>A0A7T1F259_ATRLM</name>
<keyword evidence="2" id="KW-0560">Oxidoreductase</keyword>
<protein>
    <submittedName>
        <fullName evidence="2">2,5-dihydroxypyridine 5,6-dioxygenase</fullName>
        <ecNumber evidence="2">1.13.11.9</ecNumber>
    </submittedName>
</protein>
<evidence type="ECO:0000313" key="2">
    <source>
        <dbReference type="EMBL" id="QPM67688.1"/>
    </source>
</evidence>
<dbReference type="AlphaFoldDB" id="A0A7T1F259"/>
<dbReference type="SUPFAM" id="SSF144052">
    <property type="entry name" value="Thermophilic metalloprotease-like"/>
    <property type="match status" value="1"/>
</dbReference>